<evidence type="ECO:0000256" key="4">
    <source>
        <dbReference type="ARBA" id="ARBA00023136"/>
    </source>
</evidence>
<dbReference type="PANTHER" id="PTHR15549:SF30">
    <property type="entry name" value="MID2 DOMAIN-CONTAINING PROTEIN"/>
    <property type="match status" value="1"/>
</dbReference>
<organism evidence="6">
    <name type="scientific">Amphimedon queenslandica</name>
    <name type="common">Sponge</name>
    <dbReference type="NCBI Taxonomy" id="400682"/>
    <lineage>
        <taxon>Eukaryota</taxon>
        <taxon>Metazoa</taxon>
        <taxon>Porifera</taxon>
        <taxon>Demospongiae</taxon>
        <taxon>Heteroscleromorpha</taxon>
        <taxon>Haplosclerida</taxon>
        <taxon>Niphatidae</taxon>
        <taxon>Amphimedon</taxon>
    </lineage>
</organism>
<reference evidence="6" key="1">
    <citation type="submission" date="2017-05" db="UniProtKB">
        <authorList>
            <consortium name="EnsemblMetazoa"/>
        </authorList>
    </citation>
    <scope>IDENTIFICATION</scope>
</reference>
<comment type="subcellular location">
    <subcellularLocation>
        <location evidence="1">Membrane</location>
        <topology evidence="1">Single-pass membrane protein</topology>
    </subcellularLocation>
</comment>
<dbReference type="InterPro" id="IPR051694">
    <property type="entry name" value="Immunoregulatory_rcpt-like"/>
</dbReference>
<keyword evidence="3 5" id="KW-1133">Transmembrane helix</keyword>
<dbReference type="SUPFAM" id="SSF49265">
    <property type="entry name" value="Fibronectin type III"/>
    <property type="match status" value="1"/>
</dbReference>
<dbReference type="PANTHER" id="PTHR15549">
    <property type="entry name" value="PAIRED IMMUNOGLOBULIN-LIKE TYPE 2 RECEPTOR"/>
    <property type="match status" value="1"/>
</dbReference>
<dbReference type="GO" id="GO:0016020">
    <property type="term" value="C:membrane"/>
    <property type="evidence" value="ECO:0007669"/>
    <property type="project" value="UniProtKB-SubCell"/>
</dbReference>
<proteinExistence type="predicted"/>
<dbReference type="Gene3D" id="1.10.533.10">
    <property type="entry name" value="Death Domain, Fas"/>
    <property type="match status" value="1"/>
</dbReference>
<evidence type="ECO:0000256" key="2">
    <source>
        <dbReference type="ARBA" id="ARBA00022692"/>
    </source>
</evidence>
<keyword evidence="2 5" id="KW-0812">Transmembrane</keyword>
<evidence type="ECO:0000256" key="3">
    <source>
        <dbReference type="ARBA" id="ARBA00022989"/>
    </source>
</evidence>
<keyword evidence="4 5" id="KW-0472">Membrane</keyword>
<dbReference type="GO" id="GO:0071944">
    <property type="term" value="C:cell periphery"/>
    <property type="evidence" value="ECO:0007669"/>
    <property type="project" value="UniProtKB-ARBA"/>
</dbReference>
<dbReference type="AlphaFoldDB" id="A0A1X7T1Q0"/>
<evidence type="ECO:0000256" key="1">
    <source>
        <dbReference type="ARBA" id="ARBA00004167"/>
    </source>
</evidence>
<dbReference type="InterPro" id="IPR011029">
    <property type="entry name" value="DEATH-like_dom_sf"/>
</dbReference>
<sequence length="787" mass="84729">MASLILTATSEVNGTEVTCKVHNNGATTKPAYLYVQGPPDSVSSLTGYQLDSCCMFISWYPPFTLPGLTVQYIISVGTDQQYLNDSITNYTYCPMDPTDKQYLFNITTTNKAGNGSTSNIALGFQLTNVQLYVTDKERGNVHQSCTNVPPLMNITLKGCTKDNCYSTTNATISNSSYNNISLVVQFPSNKILNTNATLYYQNGVTVQSNTITISTQQFTLINVSSNSVCVQFQFVNGSKPNIYSILIIDNQGLIHWADTTFPNDSLNFIHCINDIPAGNNLKLTVCSYMVNLDDCITNPLAVKTHGINITNDFTSSFLMSSVHSSSVSLTSTVLTTSSVMSVPVIISTSPVATTLSTNSTILTFTTNSTVLTASLNTSSTKSTSSVTFMLSVLSSLSVSTTSTVQQVTSSSIISSTTDTPTISSSTSIPTTRLTSTLTVSFPSVSKPLSLTHSFLSSLSPTSLSLSVSSSSNVISPLSSSSSSLNLSSVTSITSSSPTPSLTAPSSISSSSSIIGLASGISIALLIIIIVVIVIVVVAATVRFKKRRGRMEVTTGNIYSTGPNMIPLNGVERDDPPPNTPPAVVPPPIYTEVRRFKDKSERGVYDKVSRVSANGHQTDHNVDSNGSYYSTLNAQSGTVYDTLQYNNNSNPVQPRVIPSQENSSQYSSLGVVAQASKPSPVPHSQYSVVSVDNMPTGGTPLVHKELTRDCLSTYVVPRLTRKWYEIGLALALTPPELEEMRNKNEGLVKVFQVWKEMGTRPFTWFTLLNVLRSADVDEYELADELSKL</sequence>
<evidence type="ECO:0000256" key="5">
    <source>
        <dbReference type="SAM" id="Phobius"/>
    </source>
</evidence>
<dbReference type="InParanoid" id="A0A1X7T1Q0"/>
<evidence type="ECO:0008006" key="7">
    <source>
        <dbReference type="Google" id="ProtNLM"/>
    </source>
</evidence>
<dbReference type="Gene3D" id="2.60.40.10">
    <property type="entry name" value="Immunoglobulins"/>
    <property type="match status" value="1"/>
</dbReference>
<name>A0A1X7T1Q0_AMPQE</name>
<dbReference type="EnsemblMetazoa" id="Aqu2.1.08133_001">
    <property type="protein sequence ID" value="Aqu2.1.08133_001"/>
    <property type="gene ID" value="Aqu2.1.08133"/>
</dbReference>
<protein>
    <recommendedName>
        <fullName evidence="7">Death domain-containing protein</fullName>
    </recommendedName>
</protein>
<evidence type="ECO:0000313" key="6">
    <source>
        <dbReference type="EnsemblMetazoa" id="Aqu2.1.08133_001"/>
    </source>
</evidence>
<dbReference type="InterPro" id="IPR013783">
    <property type="entry name" value="Ig-like_fold"/>
</dbReference>
<accession>A0A1X7T1Q0</accession>
<dbReference type="eggNOG" id="ENOG502RVH9">
    <property type="taxonomic scope" value="Eukaryota"/>
</dbReference>
<feature type="transmembrane region" description="Helical" evidence="5">
    <location>
        <begin position="513"/>
        <end position="541"/>
    </location>
</feature>
<dbReference type="InterPro" id="IPR036116">
    <property type="entry name" value="FN3_sf"/>
</dbReference>